<reference evidence="1 2" key="1">
    <citation type="submission" date="2013-05" db="EMBL/GenBank/DDBJ databases">
        <title>Drechslerella stenobrocha genome reveals carnivorous origination and mechanical trapping mechanism of predatory fungi.</title>
        <authorList>
            <person name="Liu X."/>
            <person name="Zhang W."/>
            <person name="Liu K."/>
        </authorList>
    </citation>
    <scope>NUCLEOTIDE SEQUENCE [LARGE SCALE GENOMIC DNA]</scope>
    <source>
        <strain evidence="1 2">248</strain>
    </source>
</reference>
<dbReference type="Proteomes" id="UP000024837">
    <property type="component" value="Unassembled WGS sequence"/>
</dbReference>
<organism evidence="1 2">
    <name type="scientific">Drechslerella stenobrocha 248</name>
    <dbReference type="NCBI Taxonomy" id="1043628"/>
    <lineage>
        <taxon>Eukaryota</taxon>
        <taxon>Fungi</taxon>
        <taxon>Dikarya</taxon>
        <taxon>Ascomycota</taxon>
        <taxon>Pezizomycotina</taxon>
        <taxon>Orbiliomycetes</taxon>
        <taxon>Orbiliales</taxon>
        <taxon>Orbiliaceae</taxon>
        <taxon>Drechslerella</taxon>
    </lineage>
</organism>
<gene>
    <name evidence="1" type="ORF">DRE_01011</name>
</gene>
<proteinExistence type="predicted"/>
<evidence type="ECO:0000313" key="1">
    <source>
        <dbReference type="EMBL" id="EWC44952.1"/>
    </source>
</evidence>
<sequence>MVVAAPVTPAVVRPFVFSIGGRTFPALAGSSELPADATCFTSAAIDRALATLAELPAPVVVATPVAPAAVAGPAIPTVVRPTVFMIGGPCFRRAVRAAN</sequence>
<evidence type="ECO:0000313" key="2">
    <source>
        <dbReference type="Proteomes" id="UP000024837"/>
    </source>
</evidence>
<name>W7HXR7_9PEZI</name>
<keyword evidence="2" id="KW-1185">Reference proteome</keyword>
<protein>
    <submittedName>
        <fullName evidence="1">Uncharacterized protein</fullName>
    </submittedName>
</protein>
<dbReference type="EMBL" id="KI966433">
    <property type="protein sequence ID" value="EWC44952.1"/>
    <property type="molecule type" value="Genomic_DNA"/>
</dbReference>
<dbReference type="AlphaFoldDB" id="W7HXR7"/>
<accession>W7HXR7</accession>
<dbReference type="HOGENOM" id="CLU_2320347_0_0_1"/>